<dbReference type="SUPFAM" id="SSF52172">
    <property type="entry name" value="CheY-like"/>
    <property type="match status" value="1"/>
</dbReference>
<dbReference type="PANTHER" id="PTHR43102">
    <property type="entry name" value="SLR1143 PROTEIN"/>
    <property type="match status" value="1"/>
</dbReference>
<evidence type="ECO:0000259" key="4">
    <source>
        <dbReference type="PROSITE" id="PS50110"/>
    </source>
</evidence>
<keyword evidence="1" id="KW-0808">Transferase</keyword>
<dbReference type="SMART" id="SM00448">
    <property type="entry name" value="REC"/>
    <property type="match status" value="1"/>
</dbReference>
<comment type="caution">
    <text evidence="3">Lacks conserved residue(s) required for the propagation of feature annotation.</text>
</comment>
<feature type="domain" description="Response regulatory" evidence="4">
    <location>
        <begin position="4"/>
        <end position="118"/>
    </location>
</feature>
<evidence type="ECO:0000256" key="3">
    <source>
        <dbReference type="PROSITE-ProRule" id="PRU00169"/>
    </source>
</evidence>
<dbReference type="InterPro" id="IPR001789">
    <property type="entry name" value="Sig_transdc_resp-reg_receiver"/>
</dbReference>
<keyword evidence="6" id="KW-1185">Reference proteome</keyword>
<dbReference type="InterPro" id="IPR003018">
    <property type="entry name" value="GAF"/>
</dbReference>
<dbReference type="Proteomes" id="UP001501594">
    <property type="component" value="Unassembled WGS sequence"/>
</dbReference>
<dbReference type="Gene3D" id="3.40.50.2300">
    <property type="match status" value="1"/>
</dbReference>
<evidence type="ECO:0000313" key="6">
    <source>
        <dbReference type="Proteomes" id="UP001501594"/>
    </source>
</evidence>
<dbReference type="Pfam" id="PF00072">
    <property type="entry name" value="Response_reg"/>
    <property type="match status" value="1"/>
</dbReference>
<gene>
    <name evidence="5" type="ORF">GCM10022256_15810</name>
</gene>
<dbReference type="SMART" id="SM00065">
    <property type="entry name" value="GAF"/>
    <property type="match status" value="1"/>
</dbReference>
<name>A0ABP8E191_9MICO</name>
<evidence type="ECO:0000256" key="1">
    <source>
        <dbReference type="ARBA" id="ARBA00022679"/>
    </source>
</evidence>
<dbReference type="EMBL" id="BAABAU010000001">
    <property type="protein sequence ID" value="GAA4265969.1"/>
    <property type="molecule type" value="Genomic_DNA"/>
</dbReference>
<dbReference type="InterPro" id="IPR029016">
    <property type="entry name" value="GAF-like_dom_sf"/>
</dbReference>
<sequence>MARRVLIVDGDTGSRRQAIYALLPAGFEVDVAEDTVEASSAIARQLPDLVVLGDSMVHPAGLAFVGRLMTSAATAPVPVLIVAKGDENQAAAARAGARAVLPGPLAGADLLAAVTDQIERPAPLPQAPSAVLDDPERLAAVEALRPDRAGNPDFDRFTHLTAKMLGVPVSTMVLIENDQQVYASQVGVGEPWASAGGVPLEYSYCQYAITTREPLRISDASKHPLVSNSPAVTELDAIAYVGIPLITSDGNAVGTLCAIDSQPRDWTDHQVGILNDLAGILTAQLDATLASGRTGRHGT</sequence>
<accession>A0ABP8E191</accession>
<evidence type="ECO:0000313" key="5">
    <source>
        <dbReference type="EMBL" id="GAA4265969.1"/>
    </source>
</evidence>
<comment type="caution">
    <text evidence="5">The sequence shown here is derived from an EMBL/GenBank/DDBJ whole genome shotgun (WGS) entry which is preliminary data.</text>
</comment>
<dbReference type="Pfam" id="PF01590">
    <property type="entry name" value="GAF"/>
    <property type="match status" value="1"/>
</dbReference>
<reference evidence="6" key="1">
    <citation type="journal article" date="2019" name="Int. J. Syst. Evol. Microbiol.">
        <title>The Global Catalogue of Microorganisms (GCM) 10K type strain sequencing project: providing services to taxonomists for standard genome sequencing and annotation.</title>
        <authorList>
            <consortium name="The Broad Institute Genomics Platform"/>
            <consortium name="The Broad Institute Genome Sequencing Center for Infectious Disease"/>
            <person name="Wu L."/>
            <person name="Ma J."/>
        </authorList>
    </citation>
    <scope>NUCLEOTIDE SEQUENCE [LARGE SCALE GENOMIC DNA]</scope>
    <source>
        <strain evidence="6">JCM 17442</strain>
    </source>
</reference>
<dbReference type="SUPFAM" id="SSF55781">
    <property type="entry name" value="GAF domain-like"/>
    <property type="match status" value="1"/>
</dbReference>
<keyword evidence="2" id="KW-0418">Kinase</keyword>
<protein>
    <recommendedName>
        <fullName evidence="4">Response regulatory domain-containing protein</fullName>
    </recommendedName>
</protein>
<evidence type="ECO:0000256" key="2">
    <source>
        <dbReference type="ARBA" id="ARBA00022777"/>
    </source>
</evidence>
<dbReference type="PROSITE" id="PS50110">
    <property type="entry name" value="RESPONSE_REGULATORY"/>
    <property type="match status" value="1"/>
</dbReference>
<organism evidence="5 6">
    <name type="scientific">Frondihabitans peucedani</name>
    <dbReference type="NCBI Taxonomy" id="598626"/>
    <lineage>
        <taxon>Bacteria</taxon>
        <taxon>Bacillati</taxon>
        <taxon>Actinomycetota</taxon>
        <taxon>Actinomycetes</taxon>
        <taxon>Micrococcales</taxon>
        <taxon>Microbacteriaceae</taxon>
        <taxon>Frondihabitans</taxon>
    </lineage>
</organism>
<dbReference type="RefSeq" id="WP_344794792.1">
    <property type="nucleotide sequence ID" value="NZ_BAABAU010000001.1"/>
</dbReference>
<dbReference type="PANTHER" id="PTHR43102:SF2">
    <property type="entry name" value="GAF DOMAIN-CONTAINING PROTEIN"/>
    <property type="match status" value="1"/>
</dbReference>
<proteinExistence type="predicted"/>
<dbReference type="InterPro" id="IPR011006">
    <property type="entry name" value="CheY-like_superfamily"/>
</dbReference>
<dbReference type="Gene3D" id="3.30.450.40">
    <property type="match status" value="1"/>
</dbReference>